<reference evidence="6" key="1">
    <citation type="journal article" date="2020" name="Fungal Divers.">
        <title>Resolving the Mortierellaceae phylogeny through synthesis of multi-gene phylogenetics and phylogenomics.</title>
        <authorList>
            <person name="Vandepol N."/>
            <person name="Liber J."/>
            <person name="Desiro A."/>
            <person name="Na H."/>
            <person name="Kennedy M."/>
            <person name="Barry K."/>
            <person name="Grigoriev I.V."/>
            <person name="Miller A.N."/>
            <person name="O'Donnell K."/>
            <person name="Stajich J.E."/>
            <person name="Bonito G."/>
        </authorList>
    </citation>
    <scope>NUCLEOTIDE SEQUENCE</scope>
    <source>
        <strain evidence="6">KOD1015</strain>
    </source>
</reference>
<evidence type="ECO:0000313" key="6">
    <source>
        <dbReference type="EMBL" id="KAF9580170.1"/>
    </source>
</evidence>
<dbReference type="Gene3D" id="3.40.20.10">
    <property type="entry name" value="Severin"/>
    <property type="match status" value="1"/>
</dbReference>
<keyword evidence="2 4" id="KW-0963">Cytoplasm</keyword>
<comment type="subcellular location">
    <subcellularLocation>
        <location evidence="4">Cytoplasm</location>
    </subcellularLocation>
    <subcellularLocation>
        <location evidence="4">Nucleus</location>
    </subcellularLocation>
</comment>
<dbReference type="GO" id="GO:0030864">
    <property type="term" value="C:cortical actin cytoskeleton"/>
    <property type="evidence" value="ECO:0007669"/>
    <property type="project" value="TreeGrafter"/>
</dbReference>
<proteinExistence type="inferred from homology"/>
<dbReference type="GO" id="GO:0034316">
    <property type="term" value="P:negative regulation of Arp2/3 complex-mediated actin nucleation"/>
    <property type="evidence" value="ECO:0007669"/>
    <property type="project" value="TreeGrafter"/>
</dbReference>
<sequence length="137" mass="15800">MSTICDIDPELIKKIETLRFAKRSQGNAAIICKIDKNKLVIEEDENEDSISIEELAELLPDNAPRYVILSFELNHDDGRVSYPLVFIFYSPRGTRPELNILYTAARNHFQTQAQLGKVLEVYETETLTEGWLREKLK</sequence>
<dbReference type="OrthoDB" id="3919494at2759"/>
<evidence type="ECO:0000313" key="7">
    <source>
        <dbReference type="Proteomes" id="UP000780801"/>
    </source>
</evidence>
<gene>
    <name evidence="6" type="ORF">BGW38_003294</name>
</gene>
<dbReference type="SMART" id="SM00102">
    <property type="entry name" value="ADF"/>
    <property type="match status" value="1"/>
</dbReference>
<dbReference type="CDD" id="cd11283">
    <property type="entry name" value="ADF_GMF-beta_like"/>
    <property type="match status" value="1"/>
</dbReference>
<comment type="similarity">
    <text evidence="1 4">Belongs to the actin-binding proteins ADF family. GMF subfamily.</text>
</comment>
<accession>A0A9P6FQW2</accession>
<dbReference type="InterPro" id="IPR002108">
    <property type="entry name" value="ADF-H"/>
</dbReference>
<evidence type="ECO:0000259" key="5">
    <source>
        <dbReference type="PROSITE" id="PS51263"/>
    </source>
</evidence>
<dbReference type="GO" id="GO:0005634">
    <property type="term" value="C:nucleus"/>
    <property type="evidence" value="ECO:0007669"/>
    <property type="project" value="UniProtKB-SubCell"/>
</dbReference>
<dbReference type="PIRSF" id="PIRSF001788">
    <property type="entry name" value="GMF-beta"/>
    <property type="match status" value="1"/>
</dbReference>
<dbReference type="GO" id="GO:0071933">
    <property type="term" value="F:Arp2/3 complex binding"/>
    <property type="evidence" value="ECO:0007669"/>
    <property type="project" value="InterPro"/>
</dbReference>
<feature type="domain" description="ADF-H" evidence="5">
    <location>
        <begin position="2"/>
        <end position="137"/>
    </location>
</feature>
<dbReference type="FunFam" id="3.40.20.10:FF:000026">
    <property type="entry name" value="Glia maturation factor"/>
    <property type="match status" value="1"/>
</dbReference>
<dbReference type="PANTHER" id="PTHR11249">
    <property type="entry name" value="GLIAL FACTOR NATURATION FACTOR"/>
    <property type="match status" value="1"/>
</dbReference>
<name>A0A9P6FQW2_9FUNG</name>
<comment type="caution">
    <text evidence="6">The sequence shown here is derived from an EMBL/GenBank/DDBJ whole genome shotgun (WGS) entry which is preliminary data.</text>
</comment>
<keyword evidence="3 4" id="KW-0539">Nucleus</keyword>
<organism evidence="6 7">
    <name type="scientific">Lunasporangiospora selenospora</name>
    <dbReference type="NCBI Taxonomy" id="979761"/>
    <lineage>
        <taxon>Eukaryota</taxon>
        <taxon>Fungi</taxon>
        <taxon>Fungi incertae sedis</taxon>
        <taxon>Mucoromycota</taxon>
        <taxon>Mortierellomycotina</taxon>
        <taxon>Mortierellomycetes</taxon>
        <taxon>Mortierellales</taxon>
        <taxon>Mortierellaceae</taxon>
        <taxon>Lunasporangiospora</taxon>
    </lineage>
</organism>
<evidence type="ECO:0000256" key="3">
    <source>
        <dbReference type="ARBA" id="ARBA00023242"/>
    </source>
</evidence>
<dbReference type="Pfam" id="PF00241">
    <property type="entry name" value="Cofilin_ADF"/>
    <property type="match status" value="1"/>
</dbReference>
<dbReference type="InterPro" id="IPR029006">
    <property type="entry name" value="ADF-H/Gelsolin-like_dom_sf"/>
</dbReference>
<dbReference type="GO" id="GO:0071846">
    <property type="term" value="P:actin filament debranching"/>
    <property type="evidence" value="ECO:0007669"/>
    <property type="project" value="InterPro"/>
</dbReference>
<dbReference type="GO" id="GO:0003779">
    <property type="term" value="F:actin binding"/>
    <property type="evidence" value="ECO:0007669"/>
    <property type="project" value="InterPro"/>
</dbReference>
<evidence type="ECO:0000256" key="2">
    <source>
        <dbReference type="ARBA" id="ARBA00022490"/>
    </source>
</evidence>
<evidence type="ECO:0000256" key="1">
    <source>
        <dbReference type="ARBA" id="ARBA00010055"/>
    </source>
</evidence>
<protein>
    <recommendedName>
        <fullName evidence="5">ADF-H domain-containing protein</fullName>
    </recommendedName>
</protein>
<evidence type="ECO:0000256" key="4">
    <source>
        <dbReference type="PIRNR" id="PIRNR001788"/>
    </source>
</evidence>
<dbReference type="InterPro" id="IPR011171">
    <property type="entry name" value="GMF"/>
</dbReference>
<dbReference type="PROSITE" id="PS51263">
    <property type="entry name" value="ADF_H"/>
    <property type="match status" value="1"/>
</dbReference>
<dbReference type="Proteomes" id="UP000780801">
    <property type="component" value="Unassembled WGS sequence"/>
</dbReference>
<dbReference type="PANTHER" id="PTHR11249:SF2">
    <property type="entry name" value="GLIA MATURATION FACTOR"/>
    <property type="match status" value="1"/>
</dbReference>
<keyword evidence="7" id="KW-1185">Reference proteome</keyword>
<dbReference type="AlphaFoldDB" id="A0A9P6FQW2"/>
<dbReference type="EMBL" id="JAABOA010002238">
    <property type="protein sequence ID" value="KAF9580170.1"/>
    <property type="molecule type" value="Genomic_DNA"/>
</dbReference>
<dbReference type="SUPFAM" id="SSF55753">
    <property type="entry name" value="Actin depolymerizing proteins"/>
    <property type="match status" value="1"/>
</dbReference>